<keyword evidence="3" id="KW-1185">Reference proteome</keyword>
<name>A0A8S1DXN5_9INSE</name>
<dbReference type="Proteomes" id="UP000494165">
    <property type="component" value="Unassembled WGS sequence"/>
</dbReference>
<feature type="signal peptide" evidence="1">
    <location>
        <begin position="1"/>
        <end position="18"/>
    </location>
</feature>
<evidence type="ECO:0000313" key="2">
    <source>
        <dbReference type="EMBL" id="CAB3384935.1"/>
    </source>
</evidence>
<keyword evidence="1" id="KW-0732">Signal</keyword>
<protein>
    <submittedName>
        <fullName evidence="2">Uncharacterized protein</fullName>
    </submittedName>
</protein>
<organism evidence="2 3">
    <name type="scientific">Cloeon dipterum</name>
    <dbReference type="NCBI Taxonomy" id="197152"/>
    <lineage>
        <taxon>Eukaryota</taxon>
        <taxon>Metazoa</taxon>
        <taxon>Ecdysozoa</taxon>
        <taxon>Arthropoda</taxon>
        <taxon>Hexapoda</taxon>
        <taxon>Insecta</taxon>
        <taxon>Pterygota</taxon>
        <taxon>Palaeoptera</taxon>
        <taxon>Ephemeroptera</taxon>
        <taxon>Pisciforma</taxon>
        <taxon>Baetidae</taxon>
        <taxon>Cloeon</taxon>
    </lineage>
</organism>
<gene>
    <name evidence="2" type="ORF">CLODIP_2_CD05843</name>
</gene>
<accession>A0A8S1DXN5</accession>
<feature type="chain" id="PRO_5035820467" evidence="1">
    <location>
        <begin position="19"/>
        <end position="148"/>
    </location>
</feature>
<evidence type="ECO:0000256" key="1">
    <source>
        <dbReference type="SAM" id="SignalP"/>
    </source>
</evidence>
<comment type="caution">
    <text evidence="2">The sequence shown here is derived from an EMBL/GenBank/DDBJ whole genome shotgun (WGS) entry which is preliminary data.</text>
</comment>
<sequence length="148" mass="16798">MMIFALLLIFASIALKNCTPTDSPAGGVKTWKNVTDLLEVSYDLINLQDKTDFILIIGDLDGERCELSRFLRNDLAPVEKDTLTFPHYDVDWESDTVIIDLPSFDEEKDNIVADIMHAFINKIIFERAERLKIVIVVPDSASNLYVSF</sequence>
<dbReference type="EMBL" id="CADEPI010000380">
    <property type="protein sequence ID" value="CAB3384935.1"/>
    <property type="molecule type" value="Genomic_DNA"/>
</dbReference>
<evidence type="ECO:0000313" key="3">
    <source>
        <dbReference type="Proteomes" id="UP000494165"/>
    </source>
</evidence>
<reference evidence="2 3" key="1">
    <citation type="submission" date="2020-04" db="EMBL/GenBank/DDBJ databases">
        <authorList>
            <person name="Alioto T."/>
            <person name="Alioto T."/>
            <person name="Gomez Garrido J."/>
        </authorList>
    </citation>
    <scope>NUCLEOTIDE SEQUENCE [LARGE SCALE GENOMIC DNA]</scope>
</reference>
<dbReference type="AlphaFoldDB" id="A0A8S1DXN5"/>
<proteinExistence type="predicted"/>